<accession>A0AAV9V182</accession>
<dbReference type="AlphaFoldDB" id="A0AAV9V182"/>
<gene>
    <name evidence="1" type="ORF">TWF730_009389</name>
</gene>
<reference evidence="1 2" key="1">
    <citation type="submission" date="2019-10" db="EMBL/GenBank/DDBJ databases">
        <authorList>
            <person name="Palmer J.M."/>
        </authorList>
    </citation>
    <scope>NUCLEOTIDE SEQUENCE [LARGE SCALE GENOMIC DNA]</scope>
    <source>
        <strain evidence="1 2">TWF730</strain>
    </source>
</reference>
<keyword evidence="2" id="KW-1185">Reference proteome</keyword>
<organism evidence="1 2">
    <name type="scientific">Orbilia blumenaviensis</name>
    <dbReference type="NCBI Taxonomy" id="1796055"/>
    <lineage>
        <taxon>Eukaryota</taxon>
        <taxon>Fungi</taxon>
        <taxon>Dikarya</taxon>
        <taxon>Ascomycota</taxon>
        <taxon>Pezizomycotina</taxon>
        <taxon>Orbiliomycetes</taxon>
        <taxon>Orbiliales</taxon>
        <taxon>Orbiliaceae</taxon>
        <taxon>Orbilia</taxon>
    </lineage>
</organism>
<dbReference type="Proteomes" id="UP001373714">
    <property type="component" value="Unassembled WGS sequence"/>
</dbReference>
<evidence type="ECO:0000313" key="2">
    <source>
        <dbReference type="Proteomes" id="UP001373714"/>
    </source>
</evidence>
<protein>
    <submittedName>
        <fullName evidence="1">Uncharacterized protein</fullName>
    </submittedName>
</protein>
<sequence length="250" mass="29007">MDPDQPHRREWFTGPDHMQFMYPPIDRRIPNDVDAAKVNTAIQLDVERIMRQKSVGLSKTQSEAFEFFREVMSDLLAICVSTPHLPKWIAQTTGGDITVPALLQVAGFRKGWPLRRSFADRIEIEHYKKLYRWLKRMGIPPATWLTTGNLIKTGGFDLGGPLTWAEILKVDRQKFTQDELEFLYPDEFCRKHDYTQRELYEPGSQDLDHTTSFAERHGFGGDGHYEGRERVRLDTQYLFPGGLLAYMRAL</sequence>
<proteinExistence type="predicted"/>
<evidence type="ECO:0000313" key="1">
    <source>
        <dbReference type="EMBL" id="KAK6352565.1"/>
    </source>
</evidence>
<name>A0AAV9V182_9PEZI</name>
<dbReference type="EMBL" id="JAVHNS010000006">
    <property type="protein sequence ID" value="KAK6352565.1"/>
    <property type="molecule type" value="Genomic_DNA"/>
</dbReference>
<comment type="caution">
    <text evidence="1">The sequence shown here is derived from an EMBL/GenBank/DDBJ whole genome shotgun (WGS) entry which is preliminary data.</text>
</comment>